<evidence type="ECO:0000313" key="2">
    <source>
        <dbReference type="EMBL" id="THW78752.1"/>
    </source>
</evidence>
<evidence type="ECO:0000256" key="1">
    <source>
        <dbReference type="SAM" id="SignalP"/>
    </source>
</evidence>
<feature type="signal peptide" evidence="1">
    <location>
        <begin position="1"/>
        <end position="25"/>
    </location>
</feature>
<gene>
    <name evidence="2" type="ORF">D6D19_01678</name>
</gene>
<reference evidence="2 3" key="1">
    <citation type="submission" date="2018-10" db="EMBL/GenBank/DDBJ databases">
        <title>Fifty Aureobasidium pullulans genomes reveal a recombining polyextremotolerant generalist.</title>
        <authorList>
            <person name="Gostincar C."/>
            <person name="Turk M."/>
            <person name="Zajc J."/>
            <person name="Gunde-Cimerman N."/>
        </authorList>
    </citation>
    <scope>NUCLEOTIDE SEQUENCE [LARGE SCALE GENOMIC DNA]</scope>
    <source>
        <strain evidence="2 3">EXF-10659</strain>
    </source>
</reference>
<feature type="chain" id="PRO_5020679178" description="Secreted protein" evidence="1">
    <location>
        <begin position="26"/>
        <end position="77"/>
    </location>
</feature>
<accession>A0A4S9AGR7</accession>
<sequence length="77" mass="8667">MHPVTSLSSASCVILVAFRIVLVMSSHGCHSIFSVVTCRLKTSLASRTSPHSFVKPSICGHLLRPILRIWYHFQDRF</sequence>
<dbReference type="EMBL" id="QZAO01000027">
    <property type="protein sequence ID" value="THW78752.1"/>
    <property type="molecule type" value="Genomic_DNA"/>
</dbReference>
<evidence type="ECO:0008006" key="4">
    <source>
        <dbReference type="Google" id="ProtNLM"/>
    </source>
</evidence>
<dbReference type="AlphaFoldDB" id="A0A4S9AGR7"/>
<evidence type="ECO:0000313" key="3">
    <source>
        <dbReference type="Proteomes" id="UP000308802"/>
    </source>
</evidence>
<proteinExistence type="predicted"/>
<protein>
    <recommendedName>
        <fullName evidence="4">Secreted protein</fullName>
    </recommendedName>
</protein>
<dbReference type="Proteomes" id="UP000308802">
    <property type="component" value="Unassembled WGS sequence"/>
</dbReference>
<name>A0A4S9AGR7_AURPU</name>
<keyword evidence="1" id="KW-0732">Signal</keyword>
<organism evidence="2 3">
    <name type="scientific">Aureobasidium pullulans</name>
    <name type="common">Black yeast</name>
    <name type="synonym">Pullularia pullulans</name>
    <dbReference type="NCBI Taxonomy" id="5580"/>
    <lineage>
        <taxon>Eukaryota</taxon>
        <taxon>Fungi</taxon>
        <taxon>Dikarya</taxon>
        <taxon>Ascomycota</taxon>
        <taxon>Pezizomycotina</taxon>
        <taxon>Dothideomycetes</taxon>
        <taxon>Dothideomycetidae</taxon>
        <taxon>Dothideales</taxon>
        <taxon>Saccotheciaceae</taxon>
        <taxon>Aureobasidium</taxon>
    </lineage>
</organism>
<comment type="caution">
    <text evidence="2">The sequence shown here is derived from an EMBL/GenBank/DDBJ whole genome shotgun (WGS) entry which is preliminary data.</text>
</comment>